<keyword evidence="2" id="KW-1185">Reference proteome</keyword>
<proteinExistence type="predicted"/>
<sequence length="149" mass="16888">MLFEYENWLDVWKNTPVKTHFQIAILNADGQPGVFMSQNKTSAQFTKANSECGVRNLITSANLADSYRRLIVNDTLKIFCQVWIHGEMMEKVDVSKGRLSDEQRSQVCNERLANDLGRMFSQSIATDVTVSTGKTSFKAHKTILFGMVF</sequence>
<gene>
    <name evidence="1" type="ORF">ODALV1_LOCUS17280</name>
</gene>
<evidence type="ECO:0000313" key="1">
    <source>
        <dbReference type="EMBL" id="CAL8116429.1"/>
    </source>
</evidence>
<comment type="caution">
    <text evidence="1">The sequence shown here is derived from an EMBL/GenBank/DDBJ whole genome shotgun (WGS) entry which is preliminary data.</text>
</comment>
<evidence type="ECO:0008006" key="3">
    <source>
        <dbReference type="Google" id="ProtNLM"/>
    </source>
</evidence>
<dbReference type="InterPro" id="IPR011333">
    <property type="entry name" value="SKP1/BTB/POZ_sf"/>
</dbReference>
<dbReference type="Proteomes" id="UP001642540">
    <property type="component" value="Unassembled WGS sequence"/>
</dbReference>
<dbReference type="SUPFAM" id="SSF54695">
    <property type="entry name" value="POZ domain"/>
    <property type="match status" value="1"/>
</dbReference>
<accession>A0ABP1R4V7</accession>
<reference evidence="1 2" key="1">
    <citation type="submission" date="2024-08" db="EMBL/GenBank/DDBJ databases">
        <authorList>
            <person name="Cucini C."/>
            <person name="Frati F."/>
        </authorList>
    </citation>
    <scope>NUCLEOTIDE SEQUENCE [LARGE SCALE GENOMIC DNA]</scope>
</reference>
<dbReference type="Gene3D" id="3.30.710.10">
    <property type="entry name" value="Potassium Channel Kv1.1, Chain A"/>
    <property type="match status" value="1"/>
</dbReference>
<dbReference type="Gene3D" id="2.60.210.10">
    <property type="entry name" value="Apoptosis, Tumor Necrosis Factor Receptor Associated Protein 2, Chain A"/>
    <property type="match status" value="1"/>
</dbReference>
<dbReference type="EMBL" id="CAXLJM020000053">
    <property type="protein sequence ID" value="CAL8116429.1"/>
    <property type="molecule type" value="Genomic_DNA"/>
</dbReference>
<dbReference type="InterPro" id="IPR008974">
    <property type="entry name" value="TRAF-like"/>
</dbReference>
<dbReference type="CDD" id="cd00121">
    <property type="entry name" value="MATH"/>
    <property type="match status" value="1"/>
</dbReference>
<dbReference type="InterPro" id="IPR002083">
    <property type="entry name" value="MATH/TRAF_dom"/>
</dbReference>
<dbReference type="SUPFAM" id="SSF49599">
    <property type="entry name" value="TRAF domain-like"/>
    <property type="match status" value="1"/>
</dbReference>
<evidence type="ECO:0000313" key="2">
    <source>
        <dbReference type="Proteomes" id="UP001642540"/>
    </source>
</evidence>
<organism evidence="1 2">
    <name type="scientific">Orchesella dallaii</name>
    <dbReference type="NCBI Taxonomy" id="48710"/>
    <lineage>
        <taxon>Eukaryota</taxon>
        <taxon>Metazoa</taxon>
        <taxon>Ecdysozoa</taxon>
        <taxon>Arthropoda</taxon>
        <taxon>Hexapoda</taxon>
        <taxon>Collembola</taxon>
        <taxon>Entomobryomorpha</taxon>
        <taxon>Entomobryoidea</taxon>
        <taxon>Orchesellidae</taxon>
        <taxon>Orchesellinae</taxon>
        <taxon>Orchesella</taxon>
    </lineage>
</organism>
<name>A0ABP1R4V7_9HEXA</name>
<protein>
    <recommendedName>
        <fullName evidence="3">BTB domain-containing protein</fullName>
    </recommendedName>
</protein>